<comment type="caution">
    <text evidence="2">The sequence shown here is derived from an EMBL/GenBank/DDBJ whole genome shotgun (WGS) entry which is preliminary data.</text>
</comment>
<keyword evidence="1" id="KW-0472">Membrane</keyword>
<keyword evidence="3" id="KW-1185">Reference proteome</keyword>
<sequence>MRPAFRIALLIGATLCAALVALFGGSFSLAVEPHNPASGLSAFWLFTGLAVAAPFWVSTLIPSRYPNVLRRCRKACALGLLLLGGLFGSIVVHHLQRGLSAFAEAPHPAFVQGAVLTLSCLGGLLILLWPERRR</sequence>
<dbReference type="RefSeq" id="WP_183635413.1">
    <property type="nucleotide sequence ID" value="NZ_BAABLE010000005.1"/>
</dbReference>
<evidence type="ECO:0000256" key="1">
    <source>
        <dbReference type="SAM" id="Phobius"/>
    </source>
</evidence>
<name>A0A840BJ29_9RHOO</name>
<keyword evidence="1" id="KW-0812">Transmembrane</keyword>
<feature type="transmembrane region" description="Helical" evidence="1">
    <location>
        <begin position="75"/>
        <end position="95"/>
    </location>
</feature>
<feature type="transmembrane region" description="Helical" evidence="1">
    <location>
        <begin position="107"/>
        <end position="129"/>
    </location>
</feature>
<dbReference type="AlphaFoldDB" id="A0A840BJ29"/>
<evidence type="ECO:0000313" key="2">
    <source>
        <dbReference type="EMBL" id="MBB4013551.1"/>
    </source>
</evidence>
<dbReference type="Proteomes" id="UP000561045">
    <property type="component" value="Unassembled WGS sequence"/>
</dbReference>
<keyword evidence="1" id="KW-1133">Transmembrane helix</keyword>
<accession>A0A840BJ29</accession>
<proteinExistence type="predicted"/>
<protein>
    <submittedName>
        <fullName evidence="2">Uncharacterized protein</fullName>
    </submittedName>
</protein>
<feature type="transmembrane region" description="Helical" evidence="1">
    <location>
        <begin position="40"/>
        <end position="63"/>
    </location>
</feature>
<organism evidence="2 3">
    <name type="scientific">Niveibacterium umoris</name>
    <dbReference type="NCBI Taxonomy" id="1193620"/>
    <lineage>
        <taxon>Bacteria</taxon>
        <taxon>Pseudomonadati</taxon>
        <taxon>Pseudomonadota</taxon>
        <taxon>Betaproteobacteria</taxon>
        <taxon>Rhodocyclales</taxon>
        <taxon>Rhodocyclaceae</taxon>
        <taxon>Niveibacterium</taxon>
    </lineage>
</organism>
<dbReference type="EMBL" id="JACIET010000002">
    <property type="protein sequence ID" value="MBB4013551.1"/>
    <property type="molecule type" value="Genomic_DNA"/>
</dbReference>
<reference evidence="2 3" key="1">
    <citation type="submission" date="2020-08" db="EMBL/GenBank/DDBJ databases">
        <title>Genomic Encyclopedia of Type Strains, Phase IV (KMG-IV): sequencing the most valuable type-strain genomes for metagenomic binning, comparative biology and taxonomic classification.</title>
        <authorList>
            <person name="Goeker M."/>
        </authorList>
    </citation>
    <scope>NUCLEOTIDE SEQUENCE [LARGE SCALE GENOMIC DNA]</scope>
    <source>
        <strain evidence="2 3">DSM 106739</strain>
    </source>
</reference>
<evidence type="ECO:0000313" key="3">
    <source>
        <dbReference type="Proteomes" id="UP000561045"/>
    </source>
</evidence>
<gene>
    <name evidence="2" type="ORF">GGR36_002897</name>
</gene>